<organism evidence="1 2">
    <name type="scientific">Leptospira bouyouniensis</name>
    <dbReference type="NCBI Taxonomy" id="2484911"/>
    <lineage>
        <taxon>Bacteria</taxon>
        <taxon>Pseudomonadati</taxon>
        <taxon>Spirochaetota</taxon>
        <taxon>Spirochaetia</taxon>
        <taxon>Leptospirales</taxon>
        <taxon>Leptospiraceae</taxon>
        <taxon>Leptospira</taxon>
    </lineage>
</organism>
<reference evidence="1 2" key="1">
    <citation type="journal article" date="2019" name="PLoS Negl. Trop. Dis.">
        <title>Revisiting the worldwide diversity of Leptospira species in the environment.</title>
        <authorList>
            <person name="Vincent A.T."/>
            <person name="Schiettekatte O."/>
            <person name="Bourhy P."/>
            <person name="Veyrier F.J."/>
            <person name="Picardeau M."/>
        </authorList>
    </citation>
    <scope>NUCLEOTIDE SEQUENCE [LARGE SCALE GENOMIC DNA]</scope>
    <source>
        <strain evidence="1 2">201800273</strain>
    </source>
</reference>
<dbReference type="AlphaFoldDB" id="A0A7I0HMI6"/>
<name>A0A7I0HMI6_9LEPT</name>
<dbReference type="RefSeq" id="WP_135771899.1">
    <property type="nucleotide sequence ID" value="NZ_RQFT01000015.1"/>
</dbReference>
<evidence type="ECO:0000313" key="2">
    <source>
        <dbReference type="Proteomes" id="UP000297641"/>
    </source>
</evidence>
<accession>A0A7I0HMI6</accession>
<sequence length="134" mass="15796">MKIKSLLILSFYILTKSIHSEKNNKFQISPNQFKKNDFIEIRIPQKPPMETAIIRPDGEVVYTDIFFKKVGYPSIKNLKLKVNDIYGFVYINGNETRTKVFKMKGKYKFYFADNLETETNNTYSISFFVHFLGK</sequence>
<evidence type="ECO:0000313" key="1">
    <source>
        <dbReference type="EMBL" id="TGL02175.1"/>
    </source>
</evidence>
<dbReference type="EMBL" id="RQFT01000015">
    <property type="protein sequence ID" value="TGL02175.1"/>
    <property type="molecule type" value="Genomic_DNA"/>
</dbReference>
<proteinExistence type="predicted"/>
<comment type="caution">
    <text evidence="1">The sequence shown here is derived from an EMBL/GenBank/DDBJ whole genome shotgun (WGS) entry which is preliminary data.</text>
</comment>
<dbReference type="Proteomes" id="UP000297641">
    <property type="component" value="Unassembled WGS sequence"/>
</dbReference>
<gene>
    <name evidence="1" type="ORF">EHQ43_17605</name>
</gene>
<protein>
    <submittedName>
        <fullName evidence="1">Uncharacterized protein</fullName>
    </submittedName>
</protein>